<protein>
    <recommendedName>
        <fullName evidence="1">Mannose-1-phosphate guanyltransferase</fullName>
    </recommendedName>
    <alternativeName>
        <fullName evidence="4">GDP-mannose pyrophosphorylase</fullName>
    </alternativeName>
    <alternativeName>
        <fullName evidence="3">GTP-mannose-1-phosphate guanylyltransferase</fullName>
    </alternativeName>
</protein>
<organism evidence="8 10">
    <name type="scientific">Aureobasidium melanogenum</name>
    <name type="common">Aureobasidium pullulans var. melanogenum</name>
    <dbReference type="NCBI Taxonomy" id="46634"/>
    <lineage>
        <taxon>Eukaryota</taxon>
        <taxon>Fungi</taxon>
        <taxon>Dikarya</taxon>
        <taxon>Ascomycota</taxon>
        <taxon>Pezizomycotina</taxon>
        <taxon>Dothideomycetes</taxon>
        <taxon>Dothideomycetidae</taxon>
        <taxon>Dothideales</taxon>
        <taxon>Saccotheciaceae</taxon>
        <taxon>Aureobasidium</taxon>
    </lineage>
</organism>
<dbReference type="EMBL" id="JAHFXS010003994">
    <property type="protein sequence ID" value="KAG9958411.1"/>
    <property type="molecule type" value="Genomic_DNA"/>
</dbReference>
<dbReference type="Pfam" id="PF00483">
    <property type="entry name" value="NTP_transferase"/>
    <property type="match status" value="1"/>
</dbReference>
<reference evidence="8" key="2">
    <citation type="submission" date="2021-08" db="EMBL/GenBank/DDBJ databases">
        <authorList>
            <person name="Gostincar C."/>
            <person name="Sun X."/>
            <person name="Song Z."/>
            <person name="Gunde-Cimerman N."/>
        </authorList>
    </citation>
    <scope>NUCLEOTIDE SEQUENCE</scope>
    <source>
        <strain evidence="8">EXF-9298</strain>
    </source>
</reference>
<dbReference type="Proteomes" id="UP000729357">
    <property type="component" value="Unassembled WGS sequence"/>
</dbReference>
<dbReference type="EMBL" id="JAHFXS010004253">
    <property type="protein sequence ID" value="KAG9956525.1"/>
    <property type="molecule type" value="Genomic_DNA"/>
</dbReference>
<evidence type="ECO:0000259" key="7">
    <source>
        <dbReference type="Pfam" id="PF00483"/>
    </source>
</evidence>
<keyword evidence="10" id="KW-1185">Reference proteome</keyword>
<comment type="catalytic activity">
    <reaction evidence="5">
        <text>alpha-D-mannose 1-phosphate + GTP + H(+) = GDP-alpha-D-mannose + diphosphate</text>
        <dbReference type="Rhea" id="RHEA:15229"/>
        <dbReference type="ChEBI" id="CHEBI:15378"/>
        <dbReference type="ChEBI" id="CHEBI:33019"/>
        <dbReference type="ChEBI" id="CHEBI:37565"/>
        <dbReference type="ChEBI" id="CHEBI:57527"/>
        <dbReference type="ChEBI" id="CHEBI:58409"/>
        <dbReference type="EC" id="2.7.7.13"/>
    </reaction>
</comment>
<evidence type="ECO:0000256" key="4">
    <source>
        <dbReference type="ARBA" id="ARBA00031190"/>
    </source>
</evidence>
<dbReference type="InterPro" id="IPR050486">
    <property type="entry name" value="Mannose-1P_guanyltransferase"/>
</dbReference>
<gene>
    <name evidence="9" type="ORF">KCU98_g16912</name>
    <name evidence="8" type="ORF">KCU98_g17370</name>
</gene>
<proteinExistence type="predicted"/>
<evidence type="ECO:0000256" key="6">
    <source>
        <dbReference type="SAM" id="MobiDB-lite"/>
    </source>
</evidence>
<feature type="non-terminal residue" evidence="8">
    <location>
        <position position="70"/>
    </location>
</feature>
<dbReference type="AlphaFoldDB" id="A0A9P8JJM1"/>
<dbReference type="Gene3D" id="3.90.550.10">
    <property type="entry name" value="Spore Coat Polysaccharide Biosynthesis Protein SpsA, Chain A"/>
    <property type="match status" value="1"/>
</dbReference>
<dbReference type="PANTHER" id="PTHR22572">
    <property type="entry name" value="SUGAR-1-PHOSPHATE GUANYL TRANSFERASE"/>
    <property type="match status" value="1"/>
</dbReference>
<reference evidence="8" key="1">
    <citation type="journal article" date="2021" name="J Fungi (Basel)">
        <title>Virulence traits and population genomics of the black yeast Aureobasidium melanogenum.</title>
        <authorList>
            <person name="Cernosa A."/>
            <person name="Sun X."/>
            <person name="Gostincar C."/>
            <person name="Fang C."/>
            <person name="Gunde-Cimerman N."/>
            <person name="Song Z."/>
        </authorList>
    </citation>
    <scope>NUCLEOTIDE SEQUENCE</scope>
    <source>
        <strain evidence="8">EXF-9298</strain>
    </source>
</reference>
<feature type="domain" description="Nucleotidyl transferase" evidence="7">
    <location>
        <begin position="20"/>
        <end position="63"/>
    </location>
</feature>
<dbReference type="InterPro" id="IPR029044">
    <property type="entry name" value="Nucleotide-diphossugar_trans"/>
</dbReference>
<evidence type="ECO:0000256" key="1">
    <source>
        <dbReference type="ARBA" id="ARBA00018601"/>
    </source>
</evidence>
<dbReference type="InterPro" id="IPR005835">
    <property type="entry name" value="NTP_transferase_dom"/>
</dbReference>
<name>A0A9P8JJM1_AURME</name>
<evidence type="ECO:0000256" key="5">
    <source>
        <dbReference type="ARBA" id="ARBA00047343"/>
    </source>
</evidence>
<evidence type="ECO:0000256" key="3">
    <source>
        <dbReference type="ARBA" id="ARBA00030179"/>
    </source>
</evidence>
<accession>A0A9P8JJM1</accession>
<comment type="function">
    <text evidence="2">Involved in cell wall synthesis where it is required for glycosylation. Involved in cell cycle progression through cell-size checkpoint.</text>
</comment>
<dbReference type="SUPFAM" id="SSF53448">
    <property type="entry name" value="Nucleotide-diphospho-sugar transferases"/>
    <property type="match status" value="1"/>
</dbReference>
<evidence type="ECO:0000313" key="10">
    <source>
        <dbReference type="Proteomes" id="UP000729357"/>
    </source>
</evidence>
<dbReference type="GO" id="GO:0004475">
    <property type="term" value="F:mannose-1-phosphate guanylyltransferase (GTP) activity"/>
    <property type="evidence" value="ECO:0007669"/>
    <property type="project" value="UniProtKB-EC"/>
</dbReference>
<feature type="region of interest" description="Disordered" evidence="6">
    <location>
        <begin position="1"/>
        <end position="22"/>
    </location>
</feature>
<evidence type="ECO:0000256" key="2">
    <source>
        <dbReference type="ARBA" id="ARBA00024813"/>
    </source>
</evidence>
<evidence type="ECO:0000313" key="9">
    <source>
        <dbReference type="EMBL" id="KAG9958411.1"/>
    </source>
</evidence>
<evidence type="ECO:0000313" key="8">
    <source>
        <dbReference type="EMBL" id="KAG9956525.1"/>
    </source>
</evidence>
<comment type="caution">
    <text evidence="8">The sequence shown here is derived from an EMBL/GenBank/DDBJ whole genome shotgun (WGS) entry which is preliminary data.</text>
</comment>
<sequence length="70" mass="7622">MASLQLPSRSRSRNPVPSTKAVILVGGPSRGTRFRPLSLDVPKPLFEVAGKPIIQHCFDAVTRVPEITEV</sequence>